<organism evidence="4 5">
    <name type="scientific">Clostridium innocuum</name>
    <dbReference type="NCBI Taxonomy" id="1522"/>
    <lineage>
        <taxon>Bacteria</taxon>
        <taxon>Bacillati</taxon>
        <taxon>Bacillota</taxon>
        <taxon>Clostridia</taxon>
        <taxon>Eubacteriales</taxon>
        <taxon>Clostridiaceae</taxon>
        <taxon>Clostridium</taxon>
    </lineage>
</organism>
<dbReference type="PANTHER" id="PTHR47372:SF11">
    <property type="entry name" value="RE19971P"/>
    <property type="match status" value="1"/>
</dbReference>
<gene>
    <name evidence="4" type="ORF">GT664_01530</name>
</gene>
<evidence type="ECO:0000313" key="5">
    <source>
        <dbReference type="Proteomes" id="UP000604383"/>
    </source>
</evidence>
<dbReference type="Proteomes" id="UP000604383">
    <property type="component" value="Unassembled WGS sequence"/>
</dbReference>
<evidence type="ECO:0000256" key="1">
    <source>
        <dbReference type="SAM" id="Coils"/>
    </source>
</evidence>
<dbReference type="EMBL" id="WWTN01000002">
    <property type="protein sequence ID" value="MZH54460.1"/>
    <property type="molecule type" value="Genomic_DNA"/>
</dbReference>
<evidence type="ECO:0000256" key="2">
    <source>
        <dbReference type="SAM" id="MobiDB-lite"/>
    </source>
</evidence>
<evidence type="ECO:0000313" key="4">
    <source>
        <dbReference type="EMBL" id="MZH54460.1"/>
    </source>
</evidence>
<comment type="caution">
    <text evidence="4">The sequence shown here is derived from an EMBL/GenBank/DDBJ whole genome shotgun (WGS) entry which is preliminary data.</text>
</comment>
<keyword evidence="3" id="KW-0812">Transmembrane</keyword>
<dbReference type="Gene3D" id="1.20.120.20">
    <property type="entry name" value="Apolipoprotein"/>
    <property type="match status" value="1"/>
</dbReference>
<evidence type="ECO:0000256" key="3">
    <source>
        <dbReference type="SAM" id="Phobius"/>
    </source>
</evidence>
<dbReference type="RefSeq" id="WP_161128895.1">
    <property type="nucleotide sequence ID" value="NZ_WWTM01000003.1"/>
</dbReference>
<feature type="region of interest" description="Disordered" evidence="2">
    <location>
        <begin position="90"/>
        <end position="126"/>
    </location>
</feature>
<keyword evidence="3" id="KW-1133">Transmembrane helix</keyword>
<keyword evidence="1" id="KW-0175">Coiled coil</keyword>
<protein>
    <submittedName>
        <fullName evidence="4">Uncharacterized protein</fullName>
    </submittedName>
</protein>
<feature type="compositionally biased region" description="Polar residues" evidence="2">
    <location>
        <begin position="95"/>
        <end position="113"/>
    </location>
</feature>
<proteinExistence type="predicted"/>
<dbReference type="PANTHER" id="PTHR47372">
    <property type="entry name" value="DAUER UP-REGULATED-RELATED"/>
    <property type="match status" value="1"/>
</dbReference>
<reference evidence="4" key="1">
    <citation type="journal article" date="2019" name="Nat. Med.">
        <title>A library of human gut bacterial isolates paired with longitudinal multiomics data enables mechanistic microbiome research.</title>
        <authorList>
            <person name="Poyet M."/>
            <person name="Groussin M."/>
            <person name="Gibbons S.M."/>
            <person name="Avila-Pacheco J."/>
            <person name="Jiang X."/>
            <person name="Kearney S.M."/>
            <person name="Perrotta A.R."/>
            <person name="Berdy B."/>
            <person name="Zhao S."/>
            <person name="Lieberman T.D."/>
            <person name="Swanson P.K."/>
            <person name="Smith M."/>
            <person name="Roesemann S."/>
            <person name="Alexander J.E."/>
            <person name="Rich S.A."/>
            <person name="Livny J."/>
            <person name="Vlamakis H."/>
            <person name="Clish C."/>
            <person name="Bullock K."/>
            <person name="Deik A."/>
            <person name="Scott J."/>
            <person name="Pierce K.A."/>
            <person name="Xavier R.J."/>
            <person name="Alm E.J."/>
        </authorList>
    </citation>
    <scope>NUCLEOTIDE SEQUENCE</scope>
    <source>
        <strain evidence="4">BIOML-A12</strain>
    </source>
</reference>
<feature type="coiled-coil region" evidence="1">
    <location>
        <begin position="1198"/>
        <end position="1225"/>
    </location>
</feature>
<name>A0AB36B223_CLOIN</name>
<dbReference type="AlphaFoldDB" id="A0AB36B223"/>
<accession>A0AB36B223</accession>
<keyword evidence="3" id="KW-0472">Membrane</keyword>
<sequence length="1255" mass="135122">MGTTSAGSIQMDLEIKSDLDKDIQAESSKIADRIRKQVDAMSGDMFKNLRQSLVASLDKMNESIKATLDRTKLEMQAFVEQMAGMVKQMSGAQMPYQQAQSDTEPNTTASQGPSVRGPPGISIRKPKVKFDPQFDTEMFRQKYAELENMMDMYDNQILAKQAQRKTLLESYKPNMGAQAEGALDKQVMSLDMQIAKLQDAAARSNITLSAMNRQMGATSGVARAAGSAIAQFTKRLASSALHKFSNGLKSAGQHAASFASRLLGIGSAGKKASNGMGRAHMGVGQLIKSFTIFSLIFPLVSRGIMALAQNIGATLMTNTAFANSLNQIRSNLATAFTPIFQAIMPALNALMSALATVTGYIAAFMSALFGKSMASTKQATSGIYAAKDAMGAYGSSADKAAKASEKARRSLMGFDEINKLDDADNSAGSGGGGGGGSDMPVYTPTDVDDGPIKKWVKQLKDLWAKGDYAGIGKLIGQQVNKAVASFTKWISWDNLGKSITEFCDGFCELFNSLIDTINWENIGRMFGAGINTIVNTLYLLFTGINWERIGKALAQGLNGLVYSVDWDKLGHTMGAFLQAHIDALYGFVTTADWPAIGKALADGVMGLMYSVDMPKFTAALGKGLSGAISSVHTFVKNIDWHKLGDTIAKSINAFFNNINWADFGMTLSDAAQGILDTLLTAIRGVDWGQIGTDIATFIKNIDWWGVAGSLLQTIIAAVHGIGSGILSLAADLGKWLWDGFCNGVRDFFFDPIDFLYRVIAEPIINGIKELFGIHSPSTVFSDIGGFLIEGLINGIKAGVGALVGLIPSIFGGIASAIGDVWDGIKSAAGTAWEGIKTHVGNTWNQIKEGAGIAFDNVKQVIGDTWDGIKTGAGKAWDKISKSLGDTWKDLKKGASDIFGKIGDKISEVWNGSDKDTESAWGSIKGVVAGSIDTIRNDVSVNSEKAGKAIEQNFNNARDSLIGANRGMGNDTKNAWGPLVTFMSDKCGSIKNDISRTFKDSKNTVDSSSKGMKSSVTSNLSDTTKWIANKMYNDMYDKAKNMMDKFKKGSGSVNIKSAVQSCVGTATSWLSGLGGSSYSWGNHMISGFANGISENMWKVAGQVKNAADIVASWLHFTRPDTGPLREYEQWMPHMMEGLGKTLAASTPRFIGQVKSLSQSMSGAMQAALQEPTIAFAGERSLNVQHEWKESQSDTDKTTMKDLIEEVRGLKQKFDEVKEEIRNKDTDVYIDDQKVTKKVVDNVNKDTRKNGKCPIDM</sequence>
<feature type="transmembrane region" description="Helical" evidence="3">
    <location>
        <begin position="349"/>
        <end position="369"/>
    </location>
</feature>